<feature type="transmembrane region" description="Helical" evidence="1">
    <location>
        <begin position="793"/>
        <end position="815"/>
    </location>
</feature>
<feature type="transmembrane region" description="Helical" evidence="1">
    <location>
        <begin position="699"/>
        <end position="724"/>
    </location>
</feature>
<dbReference type="Proteomes" id="UP001165065">
    <property type="component" value="Unassembled WGS sequence"/>
</dbReference>
<evidence type="ECO:0000313" key="4">
    <source>
        <dbReference type="Proteomes" id="UP001165065"/>
    </source>
</evidence>
<accession>A0A9W7G3V6</accession>
<sequence length="940" mass="97553">MAGPDAVGCVMPVVGLSLMLGWVSTITLLSSFNTNFVIWIAISFGCSLVWSAVWVAFCYALCLDLAKNEVKEEDKSTWKCGMGFYTVTVLFFTIPLIVKSAPDKICPYGHQYQGFLKYCTPCGLTNSIHATSNGACLDCPINTIAINNTYCGCPFGSFFDDSDLTPTKKSDKDERMHSQCTDFCPDGYTSEGTSGLENTTYACFQCEAGTHEMDGICITCLAGKFSGLGSTACTTCPAGKYNDDDGTLASLHINCTTCAPGFFNDDAATDRLLHLSCTACAAGMSPNAASSACIDCAIGKYSVETASAACDVCPKGRYASSLGSVDCSDCTAGKSPNAALSACIDCATGKYSIETASAACDVCPKGRYADSPGTSTACTLCDAGFFIADDGTDAALHTSSASCSVCPSGLPSSADGSGCGICAIGEGFFADAGIGCAVCPAGQWNNEVGVTPCQSCPSGKYISDDGESAALHSACTSCPEGKFANAAVGATGCTNCPAGKFQPLPGMYSCTDCTAGTFNAALGLTVECPSCPAGKYADEVGATSCVDCAAGKYQDVEASTSCVLCPAGTFGATTGLASSSCTGLCDRAYYCAAGSSSRTSSPCPIGYFCDVGTAVPAECPANYARLCDDGSPCADGSSCLDGLCSGLNITAVNCAGEPAFDAASCESFFVAGYRGVGEVGCSSGSTCAKFHAIVANINALYVLNLIDTILEIVALIFGFCFMFYQLADDGTYQESSIVMITFFMPIDLILQIAVLALAMDGVFLSDINAITDASCWTGYQSFLTWNSVAEDLMLIRVLGWLELCSGVVSILATIYERSGKRDPTMSMFGLLLAFVMMAVDVILSVVDFFAFTLPTKNEMDSFFDSLSTNDAANCIFYNETVNPQMITAKDNCLPAVNDVGMLGSTGWFIWVAVLGSIWGCCGIVGLCLTLTGKGPLVREG</sequence>
<keyword evidence="1" id="KW-1133">Transmembrane helix</keyword>
<evidence type="ECO:0000256" key="1">
    <source>
        <dbReference type="SAM" id="Phobius"/>
    </source>
</evidence>
<feature type="domain" description="Tyrosine-protein kinase ephrin type A/B receptor-like" evidence="2">
    <location>
        <begin position="334"/>
        <end position="375"/>
    </location>
</feature>
<feature type="transmembrane region" description="Helical" evidence="1">
    <location>
        <begin position="736"/>
        <end position="758"/>
    </location>
</feature>
<feature type="transmembrane region" description="Helical" evidence="1">
    <location>
        <begin position="7"/>
        <end position="30"/>
    </location>
</feature>
<feature type="transmembrane region" description="Helical" evidence="1">
    <location>
        <begin position="827"/>
        <end position="851"/>
    </location>
</feature>
<feature type="transmembrane region" description="Helical" evidence="1">
    <location>
        <begin position="36"/>
        <end position="61"/>
    </location>
</feature>
<evidence type="ECO:0000259" key="2">
    <source>
        <dbReference type="Pfam" id="PF07699"/>
    </source>
</evidence>
<feature type="transmembrane region" description="Helical" evidence="1">
    <location>
        <begin position="82"/>
        <end position="98"/>
    </location>
</feature>
<proteinExistence type="predicted"/>
<comment type="caution">
    <text evidence="3">The sequence shown here is derived from an EMBL/GenBank/DDBJ whole genome shotgun (WGS) entry which is preliminary data.</text>
</comment>
<dbReference type="PANTHER" id="PTHR46967:SF2">
    <property type="entry name" value="SUSHI, VON WILLEBRAND FACTOR TYPE A, EGF AND PENTRAXIN DOMAIN-CONTAINING PROTEIN 1-LIKE"/>
    <property type="match status" value="1"/>
</dbReference>
<dbReference type="OrthoDB" id="439917at2759"/>
<dbReference type="AlphaFoldDB" id="A0A9W7G3V6"/>
<dbReference type="Gene3D" id="2.10.50.10">
    <property type="entry name" value="Tumor Necrosis Factor Receptor, subunit A, domain 2"/>
    <property type="match status" value="6"/>
</dbReference>
<evidence type="ECO:0000313" key="3">
    <source>
        <dbReference type="EMBL" id="GMI31946.1"/>
    </source>
</evidence>
<feature type="transmembrane region" description="Helical" evidence="1">
    <location>
        <begin position="907"/>
        <end position="930"/>
    </location>
</feature>
<feature type="domain" description="Tyrosine-protein kinase ephrin type A/B receptor-like" evidence="2">
    <location>
        <begin position="544"/>
        <end position="575"/>
    </location>
</feature>
<keyword evidence="1" id="KW-0472">Membrane</keyword>
<gene>
    <name evidence="3" type="ORF">TrCOL_g13255</name>
</gene>
<dbReference type="InterPro" id="IPR011641">
    <property type="entry name" value="Tyr-kin_ephrin_A/B_rcpt-like"/>
</dbReference>
<organism evidence="3 4">
    <name type="scientific">Triparma columacea</name>
    <dbReference type="NCBI Taxonomy" id="722753"/>
    <lineage>
        <taxon>Eukaryota</taxon>
        <taxon>Sar</taxon>
        <taxon>Stramenopiles</taxon>
        <taxon>Ochrophyta</taxon>
        <taxon>Bolidophyceae</taxon>
        <taxon>Parmales</taxon>
        <taxon>Triparmaceae</taxon>
        <taxon>Triparma</taxon>
    </lineage>
</organism>
<feature type="domain" description="Tyrosine-protein kinase ephrin type A/B receptor-like" evidence="2">
    <location>
        <begin position="287"/>
        <end position="330"/>
    </location>
</feature>
<dbReference type="PANTHER" id="PTHR46967">
    <property type="entry name" value="INSULIN-LIKE GROWTH FACTOR BINDING PROTEIN,N-TERMINAL"/>
    <property type="match status" value="1"/>
</dbReference>
<dbReference type="Pfam" id="PF07699">
    <property type="entry name" value="Ephrin_rec_like"/>
    <property type="match status" value="3"/>
</dbReference>
<dbReference type="SUPFAM" id="SSF57184">
    <property type="entry name" value="Growth factor receptor domain"/>
    <property type="match status" value="4"/>
</dbReference>
<dbReference type="EMBL" id="BRYA01000761">
    <property type="protein sequence ID" value="GMI31946.1"/>
    <property type="molecule type" value="Genomic_DNA"/>
</dbReference>
<keyword evidence="4" id="KW-1185">Reference proteome</keyword>
<dbReference type="SMART" id="SM01411">
    <property type="entry name" value="Ephrin_rec_like"/>
    <property type="match status" value="8"/>
</dbReference>
<keyword evidence="1" id="KW-0812">Transmembrane</keyword>
<reference evidence="4" key="1">
    <citation type="journal article" date="2023" name="Commun. Biol.">
        <title>Genome analysis of Parmales, the sister group of diatoms, reveals the evolutionary specialization of diatoms from phago-mixotrophs to photoautotrophs.</title>
        <authorList>
            <person name="Ban H."/>
            <person name="Sato S."/>
            <person name="Yoshikawa S."/>
            <person name="Yamada K."/>
            <person name="Nakamura Y."/>
            <person name="Ichinomiya M."/>
            <person name="Sato N."/>
            <person name="Blanc-Mathieu R."/>
            <person name="Endo H."/>
            <person name="Kuwata A."/>
            <person name="Ogata H."/>
        </authorList>
    </citation>
    <scope>NUCLEOTIDE SEQUENCE [LARGE SCALE GENOMIC DNA]</scope>
</reference>
<protein>
    <recommendedName>
        <fullName evidence="2">Tyrosine-protein kinase ephrin type A/B receptor-like domain-containing protein</fullName>
    </recommendedName>
</protein>
<name>A0A9W7G3V6_9STRA</name>
<dbReference type="InterPro" id="IPR009030">
    <property type="entry name" value="Growth_fac_rcpt_cys_sf"/>
</dbReference>